<dbReference type="InterPro" id="IPR036505">
    <property type="entry name" value="Amidase/PGRP_sf"/>
</dbReference>
<dbReference type="EMBL" id="BRLB01000005">
    <property type="protein sequence ID" value="GKX29630.1"/>
    <property type="molecule type" value="Genomic_DNA"/>
</dbReference>
<dbReference type="PANTHER" id="PTHR30417">
    <property type="entry name" value="N-ACETYLMURAMOYL-L-ALANINE AMIDASE AMID"/>
    <property type="match status" value="1"/>
</dbReference>
<evidence type="ECO:0000256" key="7">
    <source>
        <dbReference type="ARBA" id="ARBA00023316"/>
    </source>
</evidence>
<evidence type="ECO:0000256" key="6">
    <source>
        <dbReference type="ARBA" id="ARBA00023287"/>
    </source>
</evidence>
<evidence type="ECO:0000313" key="10">
    <source>
        <dbReference type="Proteomes" id="UP001144256"/>
    </source>
</evidence>
<keyword evidence="5" id="KW-0749">Sporulation</keyword>
<evidence type="ECO:0000256" key="3">
    <source>
        <dbReference type="ARBA" id="ARBA00011901"/>
    </source>
</evidence>
<dbReference type="GO" id="GO:0071555">
    <property type="term" value="P:cell wall organization"/>
    <property type="evidence" value="ECO:0007669"/>
    <property type="project" value="UniProtKB-KW"/>
</dbReference>
<dbReference type="GO" id="GO:0030435">
    <property type="term" value="P:sporulation resulting in formation of a cellular spore"/>
    <property type="evidence" value="ECO:0007669"/>
    <property type="project" value="UniProtKB-KW"/>
</dbReference>
<dbReference type="PANTHER" id="PTHR30417:SF11">
    <property type="entry name" value="N-ACETYLMURAMOYL-L-ALANINE AMIDASE XLYA"/>
    <property type="match status" value="1"/>
</dbReference>
<proteinExistence type="inferred from homology"/>
<name>A0A9W5YBN2_9FIRM</name>
<dbReference type="InterPro" id="IPR002502">
    <property type="entry name" value="Amidase_domain"/>
</dbReference>
<dbReference type="SUPFAM" id="SSF55846">
    <property type="entry name" value="N-acetylmuramoyl-L-alanine amidase-like"/>
    <property type="match status" value="1"/>
</dbReference>
<accession>A0A9W5YBN2</accession>
<organism evidence="9 10">
    <name type="scientific">Vallitalea longa</name>
    <dbReference type="NCBI Taxonomy" id="2936439"/>
    <lineage>
        <taxon>Bacteria</taxon>
        <taxon>Bacillati</taxon>
        <taxon>Bacillota</taxon>
        <taxon>Clostridia</taxon>
        <taxon>Lachnospirales</taxon>
        <taxon>Vallitaleaceae</taxon>
        <taxon>Vallitalea</taxon>
    </lineage>
</organism>
<evidence type="ECO:0000256" key="4">
    <source>
        <dbReference type="ARBA" id="ARBA00022801"/>
    </source>
</evidence>
<dbReference type="InterPro" id="IPR051206">
    <property type="entry name" value="NAMLAA_amidase_2"/>
</dbReference>
<keyword evidence="6" id="KW-0178">Competence</keyword>
<protein>
    <recommendedName>
        <fullName evidence="3">N-acetylmuramoyl-L-alanine amidase</fullName>
        <ecNumber evidence="3">3.5.1.28</ecNumber>
    </recommendedName>
</protein>
<dbReference type="GO" id="GO:0009254">
    <property type="term" value="P:peptidoglycan turnover"/>
    <property type="evidence" value="ECO:0007669"/>
    <property type="project" value="TreeGrafter"/>
</dbReference>
<dbReference type="EC" id="3.5.1.28" evidence="3"/>
<dbReference type="GO" id="GO:0030420">
    <property type="term" value="P:establishment of competence for transformation"/>
    <property type="evidence" value="ECO:0007669"/>
    <property type="project" value="UniProtKB-KW"/>
</dbReference>
<feature type="domain" description="N-acetylmuramoyl-L-alanine amidase" evidence="8">
    <location>
        <begin position="10"/>
        <end position="141"/>
    </location>
</feature>
<dbReference type="CDD" id="cd06583">
    <property type="entry name" value="PGRP"/>
    <property type="match status" value="1"/>
</dbReference>
<reference evidence="9" key="1">
    <citation type="submission" date="2022-06" db="EMBL/GenBank/DDBJ databases">
        <title>Vallitalea longa sp. nov., an anaerobic bacterium isolated from marine sediment.</title>
        <authorList>
            <person name="Hirano S."/>
            <person name="Terahara T."/>
            <person name="Mori K."/>
            <person name="Hamada M."/>
            <person name="Matsumoto R."/>
            <person name="Kobayashi T."/>
        </authorList>
    </citation>
    <scope>NUCLEOTIDE SEQUENCE</scope>
    <source>
        <strain evidence="9">SH18-1</strain>
    </source>
</reference>
<evidence type="ECO:0000256" key="2">
    <source>
        <dbReference type="ARBA" id="ARBA00007553"/>
    </source>
</evidence>
<keyword evidence="7" id="KW-0961">Cell wall biogenesis/degradation</keyword>
<gene>
    <name evidence="9" type="ORF">SH1V18_21100</name>
</gene>
<evidence type="ECO:0000256" key="5">
    <source>
        <dbReference type="ARBA" id="ARBA00022969"/>
    </source>
</evidence>
<dbReference type="Gene3D" id="3.40.80.10">
    <property type="entry name" value="Peptidoglycan recognition protein-like"/>
    <property type="match status" value="1"/>
</dbReference>
<evidence type="ECO:0000256" key="1">
    <source>
        <dbReference type="ARBA" id="ARBA00001561"/>
    </source>
</evidence>
<comment type="catalytic activity">
    <reaction evidence="1">
        <text>Hydrolyzes the link between N-acetylmuramoyl residues and L-amino acid residues in certain cell-wall glycopeptides.</text>
        <dbReference type="EC" id="3.5.1.28"/>
    </reaction>
</comment>
<dbReference type="GO" id="GO:0008745">
    <property type="term" value="F:N-acetylmuramoyl-L-alanine amidase activity"/>
    <property type="evidence" value="ECO:0007669"/>
    <property type="project" value="UniProtKB-EC"/>
</dbReference>
<keyword evidence="10" id="KW-1185">Reference proteome</keyword>
<dbReference type="AlphaFoldDB" id="A0A9W5YBN2"/>
<comment type="similarity">
    <text evidence="2">Belongs to the N-acetylmuramoyl-L-alanine amidase 2 family.</text>
</comment>
<dbReference type="SMART" id="SM00644">
    <property type="entry name" value="Ami_2"/>
    <property type="match status" value="1"/>
</dbReference>
<sequence>MNIIEDFIPKNRQNRPGVAITPSSITVHNTGNVRKGADATMHASYIKSTNDKVSWHYTVDDTNIIQHLPINEMGWHAGSRKGNETSIGIEICMHEDIDMAAAEKNAQQLIAYLMAKTSIGEIKKHQDWTGKYCPAVLLKEGRWEQFVRGCFSIFEEKKNIEKEHWAKTYYQQLIDRGMVIHEERLDDPITRGELFAILCRMLDL</sequence>
<evidence type="ECO:0000259" key="8">
    <source>
        <dbReference type="SMART" id="SM00644"/>
    </source>
</evidence>
<keyword evidence="4" id="KW-0378">Hydrolase</keyword>
<dbReference type="RefSeq" id="WP_281815195.1">
    <property type="nucleotide sequence ID" value="NZ_BRLB01000005.1"/>
</dbReference>
<dbReference type="Proteomes" id="UP001144256">
    <property type="component" value="Unassembled WGS sequence"/>
</dbReference>
<dbReference type="Pfam" id="PF01510">
    <property type="entry name" value="Amidase_2"/>
    <property type="match status" value="1"/>
</dbReference>
<comment type="caution">
    <text evidence="9">The sequence shown here is derived from an EMBL/GenBank/DDBJ whole genome shotgun (WGS) entry which is preliminary data.</text>
</comment>
<dbReference type="GO" id="GO:0009253">
    <property type="term" value="P:peptidoglycan catabolic process"/>
    <property type="evidence" value="ECO:0007669"/>
    <property type="project" value="InterPro"/>
</dbReference>
<evidence type="ECO:0000313" key="9">
    <source>
        <dbReference type="EMBL" id="GKX29630.1"/>
    </source>
</evidence>